<proteinExistence type="predicted"/>
<protein>
    <submittedName>
        <fullName evidence="1">Uncharacterized protein</fullName>
    </submittedName>
</protein>
<sequence length="41" mass="4306">MKAVITGILAATILSVAAAFVLDTRVQESAEQRFATSGVRL</sequence>
<dbReference type="RefSeq" id="WP_318649006.1">
    <property type="nucleotide sequence ID" value="NZ_CP137852.1"/>
</dbReference>
<name>A0ABZ0PID2_9PROT</name>
<keyword evidence="2" id="KW-1185">Reference proteome</keyword>
<reference evidence="1 2" key="1">
    <citation type="submission" date="2023-11" db="EMBL/GenBank/DDBJ databases">
        <title>Arctic aerobic anoxygenic photoheterotroph Sediminicoccus rosea KRV36 adapts its photosynthesis to long days of polar summer.</title>
        <authorList>
            <person name="Tomasch J."/>
            <person name="Kopejtka K."/>
            <person name="Bily T."/>
            <person name="Gardiner A.T."/>
            <person name="Gardian Z."/>
            <person name="Shivaramu S."/>
            <person name="Koblizek M."/>
            <person name="Engelhardt F."/>
            <person name="Kaftan D."/>
        </authorList>
    </citation>
    <scope>NUCLEOTIDE SEQUENCE [LARGE SCALE GENOMIC DNA]</scope>
    <source>
        <strain evidence="1 2">R-30</strain>
    </source>
</reference>
<gene>
    <name evidence="1" type="ORF">R9Z33_23485</name>
</gene>
<accession>A0ABZ0PID2</accession>
<organism evidence="1 2">
    <name type="scientific">Sediminicoccus rosea</name>
    <dbReference type="NCBI Taxonomy" id="1225128"/>
    <lineage>
        <taxon>Bacteria</taxon>
        <taxon>Pseudomonadati</taxon>
        <taxon>Pseudomonadota</taxon>
        <taxon>Alphaproteobacteria</taxon>
        <taxon>Acetobacterales</taxon>
        <taxon>Roseomonadaceae</taxon>
        <taxon>Sediminicoccus</taxon>
    </lineage>
</organism>
<evidence type="ECO:0000313" key="1">
    <source>
        <dbReference type="EMBL" id="WPB85041.1"/>
    </source>
</evidence>
<evidence type="ECO:0000313" key="2">
    <source>
        <dbReference type="Proteomes" id="UP001305521"/>
    </source>
</evidence>
<dbReference type="Proteomes" id="UP001305521">
    <property type="component" value="Chromosome"/>
</dbReference>
<dbReference type="EMBL" id="CP137852">
    <property type="protein sequence ID" value="WPB85041.1"/>
    <property type="molecule type" value="Genomic_DNA"/>
</dbReference>